<evidence type="ECO:0000313" key="2">
    <source>
        <dbReference type="EMBL" id="KRM97725.1"/>
    </source>
</evidence>
<feature type="transmembrane region" description="Helical" evidence="1">
    <location>
        <begin position="26"/>
        <end position="46"/>
    </location>
</feature>
<dbReference type="PATRIC" id="fig|1423796.3.peg.1517"/>
<dbReference type="STRING" id="1423796.FC24_GL001489"/>
<name>A0A0R2D172_9LACO</name>
<reference evidence="2 3" key="1">
    <citation type="journal article" date="2015" name="Genome Announc.">
        <title>Expanding the biotechnology potential of lactobacilli through comparative genomics of 213 strains and associated genera.</title>
        <authorList>
            <person name="Sun Z."/>
            <person name="Harris H.M."/>
            <person name="McCann A."/>
            <person name="Guo C."/>
            <person name="Argimon S."/>
            <person name="Zhang W."/>
            <person name="Yang X."/>
            <person name="Jeffery I.B."/>
            <person name="Cooney J.C."/>
            <person name="Kagawa T.F."/>
            <person name="Liu W."/>
            <person name="Song Y."/>
            <person name="Salvetti E."/>
            <person name="Wrobel A."/>
            <person name="Rasinkangas P."/>
            <person name="Parkhill J."/>
            <person name="Rea M.C."/>
            <person name="O'Sullivan O."/>
            <person name="Ritari J."/>
            <person name="Douillard F.P."/>
            <person name="Paul Ross R."/>
            <person name="Yang R."/>
            <person name="Briner A.E."/>
            <person name="Felis G.E."/>
            <person name="de Vos W.M."/>
            <person name="Barrangou R."/>
            <person name="Klaenhammer T.R."/>
            <person name="Caufield P.W."/>
            <person name="Cui Y."/>
            <person name="Zhang H."/>
            <person name="O'Toole P.W."/>
        </authorList>
    </citation>
    <scope>NUCLEOTIDE SEQUENCE [LARGE SCALE GENOMIC DNA]</scope>
    <source>
        <strain evidence="2 3">DSM 20253</strain>
    </source>
</reference>
<gene>
    <name evidence="2" type="ORF">FC24_GL001489</name>
</gene>
<evidence type="ECO:0000256" key="1">
    <source>
        <dbReference type="SAM" id="Phobius"/>
    </source>
</evidence>
<protein>
    <submittedName>
        <fullName evidence="2">Uncharacterized protein</fullName>
    </submittedName>
</protein>
<keyword evidence="3" id="KW-1185">Reference proteome</keyword>
<keyword evidence="1" id="KW-0812">Transmembrane</keyword>
<sequence length="69" mass="8012">MFKEKAKAAKCQPMAGHHFLLTHPRILLPLAVIHVIPIALFIHGMFKYATLHEKKALVKEQTKQLKYRH</sequence>
<dbReference type="EMBL" id="AYYI01000038">
    <property type="protein sequence ID" value="KRM97725.1"/>
    <property type="molecule type" value="Genomic_DNA"/>
</dbReference>
<dbReference type="RefSeq" id="WP_057874054.1">
    <property type="nucleotide sequence ID" value="NZ_AYYI01000038.1"/>
</dbReference>
<keyword evidence="1" id="KW-0472">Membrane</keyword>
<dbReference type="Proteomes" id="UP000051638">
    <property type="component" value="Unassembled WGS sequence"/>
</dbReference>
<accession>A0A0R2D172</accession>
<comment type="caution">
    <text evidence="2">The sequence shown here is derived from an EMBL/GenBank/DDBJ whole genome shotgun (WGS) entry which is preliminary data.</text>
</comment>
<dbReference type="AlphaFoldDB" id="A0A0R2D172"/>
<organism evidence="2 3">
    <name type="scientific">Loigolactobacillus rennini DSM 20253</name>
    <dbReference type="NCBI Taxonomy" id="1423796"/>
    <lineage>
        <taxon>Bacteria</taxon>
        <taxon>Bacillati</taxon>
        <taxon>Bacillota</taxon>
        <taxon>Bacilli</taxon>
        <taxon>Lactobacillales</taxon>
        <taxon>Lactobacillaceae</taxon>
        <taxon>Loigolactobacillus</taxon>
    </lineage>
</organism>
<evidence type="ECO:0000313" key="3">
    <source>
        <dbReference type="Proteomes" id="UP000051638"/>
    </source>
</evidence>
<dbReference type="OrthoDB" id="2300110at2"/>
<proteinExistence type="predicted"/>
<keyword evidence="1" id="KW-1133">Transmembrane helix</keyword>